<dbReference type="SUPFAM" id="SSF55785">
    <property type="entry name" value="PYP-like sensor domain (PAS domain)"/>
    <property type="match status" value="1"/>
</dbReference>
<dbReference type="EMBL" id="KZ084152">
    <property type="protein sequence ID" value="OSC97347.1"/>
    <property type="molecule type" value="Genomic_DNA"/>
</dbReference>
<dbReference type="InterPro" id="IPR035965">
    <property type="entry name" value="PAS-like_dom_sf"/>
</dbReference>
<organism evidence="1 2">
    <name type="scientific">Trametes coccinea (strain BRFM310)</name>
    <name type="common">Pycnoporus coccineus</name>
    <dbReference type="NCBI Taxonomy" id="1353009"/>
    <lineage>
        <taxon>Eukaryota</taxon>
        <taxon>Fungi</taxon>
        <taxon>Dikarya</taxon>
        <taxon>Basidiomycota</taxon>
        <taxon>Agaricomycotina</taxon>
        <taxon>Agaricomycetes</taxon>
        <taxon>Polyporales</taxon>
        <taxon>Polyporaceae</taxon>
        <taxon>Trametes</taxon>
    </lineage>
</organism>
<accession>A0A1Y2I8A5</accession>
<dbReference type="Proteomes" id="UP000193067">
    <property type="component" value="Unassembled WGS sequence"/>
</dbReference>
<gene>
    <name evidence="1" type="ORF">PYCCODRAFT_1448023</name>
</gene>
<sequence>MDPFDRTAWLYCSESVFDLLGTSISPPPRWVLYVELIGTSFYFLLHPVERSEVKELCDTAISRDKAAILAYHRMRHKDPFKGYILCGVVLCEDVLVGSVSFAEAGPKAMHNASTAQELKIITPAARVLEYQRWHASSPLPPSLPTPSMDVGRDAIRRSGTSTRTTLILDRFSLSCTILGVYGNLLPATPTPLGRSFFDFVACTDKELVRSWIGQPSDGGFGFGKFTVLLWGRDSSGPTIDTPSNKYNAKYGTSRYMEVGRRGGRPRRKMVVDAIFSAHSDALIVVLRRAHGA</sequence>
<protein>
    <submittedName>
        <fullName evidence="1">Uncharacterized protein</fullName>
    </submittedName>
</protein>
<name>A0A1Y2I8A5_TRAC3</name>
<dbReference type="AlphaFoldDB" id="A0A1Y2I8A5"/>
<dbReference type="OrthoDB" id="411251at2759"/>
<reference evidence="1 2" key="1">
    <citation type="journal article" date="2015" name="Biotechnol. Biofuels">
        <title>Enhanced degradation of softwood versus hardwood by the white-rot fungus Pycnoporus coccineus.</title>
        <authorList>
            <person name="Couturier M."/>
            <person name="Navarro D."/>
            <person name="Chevret D."/>
            <person name="Henrissat B."/>
            <person name="Piumi F."/>
            <person name="Ruiz-Duenas F.J."/>
            <person name="Martinez A.T."/>
            <person name="Grigoriev I.V."/>
            <person name="Riley R."/>
            <person name="Lipzen A."/>
            <person name="Berrin J.G."/>
            <person name="Master E.R."/>
            <person name="Rosso M.N."/>
        </authorList>
    </citation>
    <scope>NUCLEOTIDE SEQUENCE [LARGE SCALE GENOMIC DNA]</scope>
    <source>
        <strain evidence="1 2">BRFM310</strain>
    </source>
</reference>
<evidence type="ECO:0000313" key="1">
    <source>
        <dbReference type="EMBL" id="OSC97347.1"/>
    </source>
</evidence>
<keyword evidence="2" id="KW-1185">Reference proteome</keyword>
<dbReference type="InterPro" id="IPR000014">
    <property type="entry name" value="PAS"/>
</dbReference>
<dbReference type="CDD" id="cd00130">
    <property type="entry name" value="PAS"/>
    <property type="match status" value="1"/>
</dbReference>
<evidence type="ECO:0000313" key="2">
    <source>
        <dbReference type="Proteomes" id="UP000193067"/>
    </source>
</evidence>
<proteinExistence type="predicted"/>
<dbReference type="STRING" id="1353009.A0A1Y2I8A5"/>
<dbReference type="Gene3D" id="3.30.450.20">
    <property type="entry name" value="PAS domain"/>
    <property type="match status" value="1"/>
</dbReference>